<dbReference type="InterPro" id="IPR036291">
    <property type="entry name" value="NAD(P)-bd_dom_sf"/>
</dbReference>
<gene>
    <name evidence="7" type="ORF">FRC54_07700</name>
</gene>
<keyword evidence="3" id="KW-0520">NAD</keyword>
<keyword evidence="2 4" id="KW-0560">Oxidoreductase</keyword>
<dbReference type="SUPFAM" id="SSF51735">
    <property type="entry name" value="NAD(P)-binding Rossmann-fold domains"/>
    <property type="match status" value="1"/>
</dbReference>
<evidence type="ECO:0000256" key="3">
    <source>
        <dbReference type="ARBA" id="ARBA00023027"/>
    </source>
</evidence>
<evidence type="ECO:0000313" key="7">
    <source>
        <dbReference type="EMBL" id="MQN01788.1"/>
    </source>
</evidence>
<dbReference type="Proteomes" id="UP000460257">
    <property type="component" value="Unassembled WGS sequence"/>
</dbReference>
<dbReference type="AlphaFoldDB" id="A0A6N7IZL1"/>
<dbReference type="PANTHER" id="PTHR43761">
    <property type="entry name" value="D-ISOMER SPECIFIC 2-HYDROXYACID DEHYDROGENASE FAMILY PROTEIN (AFU_ORTHOLOGUE AFUA_1G13630)"/>
    <property type="match status" value="1"/>
</dbReference>
<dbReference type="EMBL" id="VOGC01000006">
    <property type="protein sequence ID" value="MQN01788.1"/>
    <property type="molecule type" value="Genomic_DNA"/>
</dbReference>
<evidence type="ECO:0000259" key="5">
    <source>
        <dbReference type="Pfam" id="PF00389"/>
    </source>
</evidence>
<dbReference type="GO" id="GO:0051287">
    <property type="term" value="F:NAD binding"/>
    <property type="evidence" value="ECO:0007669"/>
    <property type="project" value="InterPro"/>
</dbReference>
<comment type="similarity">
    <text evidence="1 4">Belongs to the D-isomer specific 2-hydroxyacid dehydrogenase family.</text>
</comment>
<evidence type="ECO:0000256" key="4">
    <source>
        <dbReference type="RuleBase" id="RU003719"/>
    </source>
</evidence>
<dbReference type="PROSITE" id="PS00671">
    <property type="entry name" value="D_2_HYDROXYACID_DH_3"/>
    <property type="match status" value="1"/>
</dbReference>
<dbReference type="Pfam" id="PF02826">
    <property type="entry name" value="2-Hacid_dh_C"/>
    <property type="match status" value="1"/>
</dbReference>
<dbReference type="InterPro" id="IPR050418">
    <property type="entry name" value="D-iso_2-hydroxyacid_DH_PdxB"/>
</dbReference>
<evidence type="ECO:0000256" key="1">
    <source>
        <dbReference type="ARBA" id="ARBA00005854"/>
    </source>
</evidence>
<dbReference type="InterPro" id="IPR006140">
    <property type="entry name" value="D-isomer_DH_NAD-bd"/>
</dbReference>
<comment type="caution">
    <text evidence="7">The sequence shown here is derived from an EMBL/GenBank/DDBJ whole genome shotgun (WGS) entry which is preliminary data.</text>
</comment>
<accession>A0A6N7IZL1</accession>
<name>A0A6N7IZL1_9FIRM</name>
<dbReference type="Gene3D" id="3.40.50.720">
    <property type="entry name" value="NAD(P)-binding Rossmann-like Domain"/>
    <property type="match status" value="2"/>
</dbReference>
<feature type="domain" description="D-isomer specific 2-hydroxyacid dehydrogenase NAD-binding" evidence="6">
    <location>
        <begin position="110"/>
        <end position="290"/>
    </location>
</feature>
<keyword evidence="8" id="KW-1185">Reference proteome</keyword>
<dbReference type="EC" id="1.1.1.272" evidence="7"/>
<reference evidence="7" key="1">
    <citation type="journal article" date="2020" name="Appl. Environ. Microbiol.">
        <title>Medium-Chain Fatty Acid Synthesis by 'Candidatus Weimeria bifida' gen. nov., sp. nov., and 'Candidatus Pseudoramibacter fermentans' sp. nov.</title>
        <authorList>
            <person name="Scarborough M.J."/>
            <person name="Myers K.S."/>
            <person name="Donohue T.J."/>
            <person name="Noguera D.R."/>
        </authorList>
    </citation>
    <scope>NUCLEOTIDE SEQUENCE</scope>
    <source>
        <strain evidence="7">LCO1.1</strain>
    </source>
</reference>
<feature type="domain" description="D-isomer specific 2-hydroxyacid dehydrogenase catalytic" evidence="5">
    <location>
        <begin position="25"/>
        <end position="310"/>
    </location>
</feature>
<proteinExistence type="inferred from homology"/>
<dbReference type="Pfam" id="PF00389">
    <property type="entry name" value="2-Hacid_dh"/>
    <property type="match status" value="1"/>
</dbReference>
<dbReference type="GO" id="GO:0050578">
    <property type="term" value="F:(2R)-2-hydroxyacid dehydrogenase (NADP+) activity"/>
    <property type="evidence" value="ECO:0007669"/>
    <property type="project" value="UniProtKB-EC"/>
</dbReference>
<protein>
    <submittedName>
        <fullName evidence="7">Hydroxyacid dehydrogenase</fullName>
        <ecNumber evidence="7">1.1.1.272</ecNumber>
    </submittedName>
</protein>
<evidence type="ECO:0000256" key="2">
    <source>
        <dbReference type="ARBA" id="ARBA00023002"/>
    </source>
</evidence>
<dbReference type="SUPFAM" id="SSF52283">
    <property type="entry name" value="Formate/glycerate dehydrogenase catalytic domain-like"/>
    <property type="match status" value="1"/>
</dbReference>
<evidence type="ECO:0000313" key="8">
    <source>
        <dbReference type="Proteomes" id="UP000460257"/>
    </source>
</evidence>
<dbReference type="InterPro" id="IPR029753">
    <property type="entry name" value="D-isomer_DH_CS"/>
</dbReference>
<dbReference type="PANTHER" id="PTHR43761:SF1">
    <property type="entry name" value="D-ISOMER SPECIFIC 2-HYDROXYACID DEHYDROGENASE CATALYTIC DOMAIN-CONTAINING PROTEIN-RELATED"/>
    <property type="match status" value="1"/>
</dbReference>
<dbReference type="PROSITE" id="PS00670">
    <property type="entry name" value="D_2_HYDROXYACID_DH_2"/>
    <property type="match status" value="1"/>
</dbReference>
<evidence type="ECO:0000259" key="6">
    <source>
        <dbReference type="Pfam" id="PF02826"/>
    </source>
</evidence>
<sequence>MNIVFLDRKSLGDDLDFSPFEGLGNVTYYDFTDTSDPKQAAERSADADILIVNKTLVNEQTIGAAKHLKVVCVTATGTNNLDIPYLESRGIHWHNVAGYSTDSVAQHTIAIALYMYEHLPYYDEYTKSGRYADDVLFTHFAKTFHELKSRQWGIAGLGAIGRRTAGIAAELGCKVVYYSTSGIDRPEKYPRLDWDEFLATSDIISIHSPLNKHTEGLFDKSAFALMKKDSLLVNVARGPIVVEQDLADALDSGEIGGAALDTLSIEPMSPDSPFLKMKHKDRILITPHIAWAATESRQRLMDMIYEQVKSEVSKL</sequence>
<organism evidence="7 8">
    <name type="scientific">Candidatus Weimeria bifida</name>
    <dbReference type="NCBI Taxonomy" id="2599074"/>
    <lineage>
        <taxon>Bacteria</taxon>
        <taxon>Bacillati</taxon>
        <taxon>Bacillota</taxon>
        <taxon>Clostridia</taxon>
        <taxon>Lachnospirales</taxon>
        <taxon>Lachnospiraceae</taxon>
        <taxon>Candidatus Weimeria</taxon>
    </lineage>
</organism>
<dbReference type="InterPro" id="IPR006139">
    <property type="entry name" value="D-isomer_2_OHA_DH_cat_dom"/>
</dbReference>